<dbReference type="PROSITE" id="PS01180">
    <property type="entry name" value="CUB"/>
    <property type="match status" value="1"/>
</dbReference>
<organism evidence="8 9">
    <name type="scientific">Potamilus streckersoni</name>
    <dbReference type="NCBI Taxonomy" id="2493646"/>
    <lineage>
        <taxon>Eukaryota</taxon>
        <taxon>Metazoa</taxon>
        <taxon>Spiralia</taxon>
        <taxon>Lophotrochozoa</taxon>
        <taxon>Mollusca</taxon>
        <taxon>Bivalvia</taxon>
        <taxon>Autobranchia</taxon>
        <taxon>Heteroconchia</taxon>
        <taxon>Palaeoheterodonta</taxon>
        <taxon>Unionida</taxon>
        <taxon>Unionoidea</taxon>
        <taxon>Unionidae</taxon>
        <taxon>Ambleminae</taxon>
        <taxon>Lampsilini</taxon>
        <taxon>Potamilus</taxon>
    </lineage>
</organism>
<evidence type="ECO:0000256" key="4">
    <source>
        <dbReference type="SAM" id="MobiDB-lite"/>
    </source>
</evidence>
<feature type="domain" description="CUB" evidence="7">
    <location>
        <begin position="556"/>
        <end position="665"/>
    </location>
</feature>
<dbReference type="Gene3D" id="4.10.400.10">
    <property type="entry name" value="Low-density Lipoprotein Receptor"/>
    <property type="match status" value="1"/>
</dbReference>
<keyword evidence="2 3" id="KW-1015">Disulfide bond</keyword>
<dbReference type="Gene3D" id="2.60.120.290">
    <property type="entry name" value="Spermadhesin, CUB domain"/>
    <property type="match status" value="1"/>
</dbReference>
<proteinExistence type="predicted"/>
<protein>
    <recommendedName>
        <fullName evidence="7">CUB domain-containing protein</fullName>
    </recommendedName>
</protein>
<dbReference type="Proteomes" id="UP001195483">
    <property type="component" value="Unassembled WGS sequence"/>
</dbReference>
<evidence type="ECO:0000313" key="9">
    <source>
        <dbReference type="Proteomes" id="UP001195483"/>
    </source>
</evidence>
<dbReference type="PANTHER" id="PTHR24251">
    <property type="entry name" value="OVOCHYMASE-RELATED"/>
    <property type="match status" value="1"/>
</dbReference>
<evidence type="ECO:0000256" key="1">
    <source>
        <dbReference type="ARBA" id="ARBA00022737"/>
    </source>
</evidence>
<dbReference type="AlphaFoldDB" id="A0AAE0T8M1"/>
<evidence type="ECO:0000313" key="8">
    <source>
        <dbReference type="EMBL" id="KAK3605260.1"/>
    </source>
</evidence>
<comment type="caution">
    <text evidence="3">Lacks conserved residue(s) required for the propagation of feature annotation.</text>
</comment>
<dbReference type="CDD" id="cd00112">
    <property type="entry name" value="LDLa"/>
    <property type="match status" value="1"/>
</dbReference>
<keyword evidence="5" id="KW-0472">Membrane</keyword>
<evidence type="ECO:0000259" key="7">
    <source>
        <dbReference type="PROSITE" id="PS01180"/>
    </source>
</evidence>
<feature type="disulfide bond" evidence="3">
    <location>
        <begin position="784"/>
        <end position="802"/>
    </location>
</feature>
<name>A0AAE0T8M1_9BIVA</name>
<evidence type="ECO:0000256" key="5">
    <source>
        <dbReference type="SAM" id="Phobius"/>
    </source>
</evidence>
<keyword evidence="1" id="KW-0677">Repeat</keyword>
<feature type="chain" id="PRO_5042096493" description="CUB domain-containing protein" evidence="6">
    <location>
        <begin position="21"/>
        <end position="889"/>
    </location>
</feature>
<evidence type="ECO:0000256" key="2">
    <source>
        <dbReference type="ARBA" id="ARBA00023157"/>
    </source>
</evidence>
<dbReference type="InterPro" id="IPR036055">
    <property type="entry name" value="LDL_receptor-like_sf"/>
</dbReference>
<feature type="signal peptide" evidence="6">
    <location>
        <begin position="1"/>
        <end position="20"/>
    </location>
</feature>
<dbReference type="SUPFAM" id="SSF57424">
    <property type="entry name" value="LDL receptor-like module"/>
    <property type="match status" value="1"/>
</dbReference>
<dbReference type="InterPro" id="IPR000859">
    <property type="entry name" value="CUB_dom"/>
</dbReference>
<sequence length="889" mass="96894">MVPVHLILFLLAISVEGILAISPCNQTFTGNVTVSPGEIPTNVMNCTFNFSINPNSDTLMLVFSSLGCLSSGDNITISADSKIITTITSENDRVTVVSTSNFTVVTLLRGSGNKTLTFKLDYKKECTQEVDPSLGFLSSPKHLPLTKKIIKCTYNVISPEGQITLLGFTSFNFKSGSLNVNGINVTAGQNRTLPDDLLIPSNTAIILSLPSNENKTEEFISILSLVNDDCSNKTFSVYDNFIYTSSAGAVCHRMIDGPNGTLVVTVKSWQTDSLDILQFRDGLSQEDKPLISGSSVKDNIVLVSSGSKMSMHLEFKPTIKRRVEISFTSQASGGLVKVGSDITYISAMSGGKDGVFQCTLDAGKKVSLTNFNMSNNGTVEVYDGNIIIGNPVFTIKNTSLPIPVFMQTNQMTIVTKSVLSSYTFRATTGMAQDCDQFSQLALGSYAVKSLGPNDTFTCNLIILPMSKADYGGTIQLTSLDLCPGDKVTISEGITSLNAQKELVSFTYNSNYQFIPQLIFGADKGARIVTALSKCDKRQAGVVVAASYDMKTLSSVCGKQPQSPSGTVRSPYYPLRYPVNLECQWTFENKNNSFLYLTVDKLNITVGNSLKLTGDKTEFDFTADKTLGKDLIFSKSKDLILSLTSVSKDGTLVIPGEGFVINYEYLDCGGSRNANFSETFSGDKKDCRWIVSLPKTTQDSVNAISSVYIIKAKLKVSENYVPGSLTVYDGTNMTVNTLNLANLSSGKELTFLSRVDTIIIQYKNVTTKNFTLAVTITGYLCANFCQNGICMHDEWRCNNINDCGDNSDELHCSAPPPPSSTPSPQPKPAPKEDKGQVPGFWLAIMLIIGLIIGILLPFIIPAIFRRMRKRNYNRMTDMDNITTDDYTPMD</sequence>
<keyword evidence="5" id="KW-0812">Transmembrane</keyword>
<evidence type="ECO:0000256" key="6">
    <source>
        <dbReference type="SAM" id="SignalP"/>
    </source>
</evidence>
<dbReference type="SMART" id="SM00192">
    <property type="entry name" value="LDLa"/>
    <property type="match status" value="1"/>
</dbReference>
<dbReference type="PROSITE" id="PS50068">
    <property type="entry name" value="LDLRA_2"/>
    <property type="match status" value="1"/>
</dbReference>
<reference evidence="8" key="3">
    <citation type="submission" date="2023-05" db="EMBL/GenBank/DDBJ databases">
        <authorList>
            <person name="Smith C.H."/>
        </authorList>
    </citation>
    <scope>NUCLEOTIDE SEQUENCE</scope>
    <source>
        <strain evidence="8">CHS0354</strain>
        <tissue evidence="8">Mantle</tissue>
    </source>
</reference>
<dbReference type="SMART" id="SM00042">
    <property type="entry name" value="CUB"/>
    <property type="match status" value="1"/>
</dbReference>
<reference evidence="8" key="2">
    <citation type="journal article" date="2021" name="Genome Biol. Evol.">
        <title>Developing a high-quality reference genome for a parasitic bivalve with doubly uniparental inheritance (Bivalvia: Unionida).</title>
        <authorList>
            <person name="Smith C.H."/>
        </authorList>
    </citation>
    <scope>NUCLEOTIDE SEQUENCE</scope>
    <source>
        <strain evidence="8">CHS0354</strain>
        <tissue evidence="8">Mantle</tissue>
    </source>
</reference>
<keyword evidence="6" id="KW-0732">Signal</keyword>
<dbReference type="InterPro" id="IPR002172">
    <property type="entry name" value="LDrepeatLR_classA_rpt"/>
</dbReference>
<accession>A0AAE0T8M1</accession>
<comment type="caution">
    <text evidence="8">The sequence shown here is derived from an EMBL/GenBank/DDBJ whole genome shotgun (WGS) entry which is preliminary data.</text>
</comment>
<dbReference type="Pfam" id="PF00431">
    <property type="entry name" value="CUB"/>
    <property type="match status" value="1"/>
</dbReference>
<keyword evidence="5" id="KW-1133">Transmembrane helix</keyword>
<feature type="transmembrane region" description="Helical" evidence="5">
    <location>
        <begin position="839"/>
        <end position="863"/>
    </location>
</feature>
<gene>
    <name evidence="8" type="ORF">CHS0354_037660</name>
</gene>
<feature type="disulfide bond" evidence="3">
    <location>
        <begin position="796"/>
        <end position="811"/>
    </location>
</feature>
<dbReference type="InterPro" id="IPR035914">
    <property type="entry name" value="Sperma_CUB_dom_sf"/>
</dbReference>
<evidence type="ECO:0000256" key="3">
    <source>
        <dbReference type="PROSITE-ProRule" id="PRU00124"/>
    </source>
</evidence>
<dbReference type="EMBL" id="JAEAOA010002204">
    <property type="protein sequence ID" value="KAK3605260.1"/>
    <property type="molecule type" value="Genomic_DNA"/>
</dbReference>
<dbReference type="SUPFAM" id="SSF49854">
    <property type="entry name" value="Spermadhesin, CUB domain"/>
    <property type="match status" value="1"/>
</dbReference>
<feature type="compositionally biased region" description="Pro residues" evidence="4">
    <location>
        <begin position="813"/>
        <end position="827"/>
    </location>
</feature>
<feature type="region of interest" description="Disordered" evidence="4">
    <location>
        <begin position="811"/>
        <end position="833"/>
    </location>
</feature>
<dbReference type="PANTHER" id="PTHR24251:SF37">
    <property type="entry name" value="CUB DOMAIN-CONTAINING PROTEIN"/>
    <property type="match status" value="1"/>
</dbReference>
<reference evidence="8" key="1">
    <citation type="journal article" date="2021" name="Genome Biol. Evol.">
        <title>A High-Quality Reference Genome for a Parasitic Bivalve with Doubly Uniparental Inheritance (Bivalvia: Unionida).</title>
        <authorList>
            <person name="Smith C.H."/>
        </authorList>
    </citation>
    <scope>NUCLEOTIDE SEQUENCE</scope>
    <source>
        <strain evidence="8">CHS0354</strain>
    </source>
</reference>
<keyword evidence="9" id="KW-1185">Reference proteome</keyword>
<dbReference type="Pfam" id="PF00057">
    <property type="entry name" value="Ldl_recept_a"/>
    <property type="match status" value="1"/>
</dbReference>